<feature type="domain" description="Nudix hydrolase" evidence="3">
    <location>
        <begin position="40"/>
        <end position="168"/>
    </location>
</feature>
<evidence type="ECO:0000313" key="4">
    <source>
        <dbReference type="EMBL" id="TDY60552.1"/>
    </source>
</evidence>
<dbReference type="AlphaFoldDB" id="A0A4R8M8K2"/>
<dbReference type="CDD" id="cd03424">
    <property type="entry name" value="NUDIX_ADPRase_Nudt5_UGPPase_Nudt14"/>
    <property type="match status" value="1"/>
</dbReference>
<evidence type="ECO:0000259" key="3">
    <source>
        <dbReference type="PROSITE" id="PS51462"/>
    </source>
</evidence>
<proteinExistence type="predicted"/>
<dbReference type="PANTHER" id="PTHR11839:SF18">
    <property type="entry name" value="NUDIX HYDROLASE DOMAIN-CONTAINING PROTEIN"/>
    <property type="match status" value="1"/>
</dbReference>
<evidence type="ECO:0000256" key="2">
    <source>
        <dbReference type="ARBA" id="ARBA00022801"/>
    </source>
</evidence>
<dbReference type="InterPro" id="IPR015797">
    <property type="entry name" value="NUDIX_hydrolase-like_dom_sf"/>
</dbReference>
<dbReference type="GO" id="GO:0016787">
    <property type="term" value="F:hydrolase activity"/>
    <property type="evidence" value="ECO:0007669"/>
    <property type="project" value="UniProtKB-KW"/>
</dbReference>
<dbReference type="PROSITE" id="PS51462">
    <property type="entry name" value="NUDIX"/>
    <property type="match status" value="1"/>
</dbReference>
<dbReference type="Gene3D" id="3.90.79.10">
    <property type="entry name" value="Nucleoside Triphosphate Pyrophosphohydrolase"/>
    <property type="match status" value="1"/>
</dbReference>
<dbReference type="PROSITE" id="PS00893">
    <property type="entry name" value="NUDIX_BOX"/>
    <property type="match status" value="1"/>
</dbReference>
<organism evidence="4 5">
    <name type="scientific">Aminivibrio pyruvatiphilus</name>
    <dbReference type="NCBI Taxonomy" id="1005740"/>
    <lineage>
        <taxon>Bacteria</taxon>
        <taxon>Thermotogati</taxon>
        <taxon>Synergistota</taxon>
        <taxon>Synergistia</taxon>
        <taxon>Synergistales</taxon>
        <taxon>Aminobacteriaceae</taxon>
        <taxon>Aminivibrio</taxon>
    </lineage>
</organism>
<dbReference type="Proteomes" id="UP000295066">
    <property type="component" value="Unassembled WGS sequence"/>
</dbReference>
<accession>A0A4R8M8K2</accession>
<evidence type="ECO:0000313" key="5">
    <source>
        <dbReference type="Proteomes" id="UP000295066"/>
    </source>
</evidence>
<gene>
    <name evidence="4" type="ORF">C8D99_108101</name>
</gene>
<dbReference type="GO" id="GO:0019693">
    <property type="term" value="P:ribose phosphate metabolic process"/>
    <property type="evidence" value="ECO:0007669"/>
    <property type="project" value="TreeGrafter"/>
</dbReference>
<sequence length="179" mass="20255">MDTREKTISKTLAYRGSILNLRIDKVEIPGGRKTVREVVEHSPAVAVLPVEADGTVYLIRQYRYAIGDEILEIPAGLVEPGEDFDRCAERELQEEIGYFPGTLREIGRMYNSPGFCTEMLILYLATDLRPSKLQADDDEFIHLHPVPPGEIRTLLEEGKIVDGKTFAALTWYLAFQEKN</sequence>
<dbReference type="GO" id="GO:0005829">
    <property type="term" value="C:cytosol"/>
    <property type="evidence" value="ECO:0007669"/>
    <property type="project" value="TreeGrafter"/>
</dbReference>
<keyword evidence="5" id="KW-1185">Reference proteome</keyword>
<comment type="caution">
    <text evidence="4">The sequence shown here is derived from an EMBL/GenBank/DDBJ whole genome shotgun (WGS) entry which is preliminary data.</text>
</comment>
<dbReference type="SUPFAM" id="SSF55811">
    <property type="entry name" value="Nudix"/>
    <property type="match status" value="1"/>
</dbReference>
<dbReference type="InterPro" id="IPR020084">
    <property type="entry name" value="NUDIX_hydrolase_CS"/>
</dbReference>
<dbReference type="PANTHER" id="PTHR11839">
    <property type="entry name" value="UDP/ADP-SUGAR PYROPHOSPHATASE"/>
    <property type="match status" value="1"/>
</dbReference>
<dbReference type="Pfam" id="PF00293">
    <property type="entry name" value="NUDIX"/>
    <property type="match status" value="1"/>
</dbReference>
<dbReference type="RefSeq" id="WP_133957575.1">
    <property type="nucleotide sequence ID" value="NZ_SORI01000008.1"/>
</dbReference>
<reference evidence="4 5" key="1">
    <citation type="submission" date="2019-03" db="EMBL/GenBank/DDBJ databases">
        <title>Genomic Encyclopedia of Type Strains, Phase IV (KMG-IV): sequencing the most valuable type-strain genomes for metagenomic binning, comparative biology and taxonomic classification.</title>
        <authorList>
            <person name="Goeker M."/>
        </authorList>
    </citation>
    <scope>NUCLEOTIDE SEQUENCE [LARGE SCALE GENOMIC DNA]</scope>
    <source>
        <strain evidence="4 5">DSM 25964</strain>
    </source>
</reference>
<keyword evidence="2" id="KW-0378">Hydrolase</keyword>
<name>A0A4R8M8K2_9BACT</name>
<dbReference type="FunFam" id="3.90.79.10:FF:000024">
    <property type="entry name" value="ADP-ribose pyrophosphatase"/>
    <property type="match status" value="1"/>
</dbReference>
<evidence type="ECO:0000256" key="1">
    <source>
        <dbReference type="ARBA" id="ARBA00001946"/>
    </source>
</evidence>
<dbReference type="GO" id="GO:0006753">
    <property type="term" value="P:nucleoside phosphate metabolic process"/>
    <property type="evidence" value="ECO:0007669"/>
    <property type="project" value="TreeGrafter"/>
</dbReference>
<protein>
    <submittedName>
        <fullName evidence="4">ADP-ribose pyrophosphatase</fullName>
    </submittedName>
</protein>
<dbReference type="OrthoDB" id="9806150at2"/>
<dbReference type="InterPro" id="IPR000086">
    <property type="entry name" value="NUDIX_hydrolase_dom"/>
</dbReference>
<dbReference type="EMBL" id="SORI01000008">
    <property type="protein sequence ID" value="TDY60552.1"/>
    <property type="molecule type" value="Genomic_DNA"/>
</dbReference>
<comment type="cofactor">
    <cofactor evidence="1">
        <name>Mg(2+)</name>
        <dbReference type="ChEBI" id="CHEBI:18420"/>
    </cofactor>
</comment>